<feature type="transmembrane region" description="Helical" evidence="2">
    <location>
        <begin position="70"/>
        <end position="88"/>
    </location>
</feature>
<gene>
    <name evidence="3" type="ORF">BOX15_Mlig020832g1</name>
</gene>
<feature type="transmembrane region" description="Helical" evidence="2">
    <location>
        <begin position="94"/>
        <end position="122"/>
    </location>
</feature>
<dbReference type="Proteomes" id="UP000215902">
    <property type="component" value="Unassembled WGS sequence"/>
</dbReference>
<keyword evidence="4" id="KW-1185">Reference proteome</keyword>
<dbReference type="InterPro" id="IPR030417">
    <property type="entry name" value="MS4A"/>
</dbReference>
<evidence type="ECO:0000256" key="2">
    <source>
        <dbReference type="SAM" id="Phobius"/>
    </source>
</evidence>
<accession>A0A267H6I2</accession>
<dbReference type="PANTHER" id="PTHR23320:SF130">
    <property type="entry name" value="TRANSMEMBRANE PROTEIN 212"/>
    <property type="match status" value="1"/>
</dbReference>
<feature type="non-terminal residue" evidence="3">
    <location>
        <position position="1"/>
    </location>
</feature>
<feature type="region of interest" description="Disordered" evidence="1">
    <location>
        <begin position="202"/>
        <end position="256"/>
    </location>
</feature>
<reference evidence="3 4" key="1">
    <citation type="submission" date="2017-06" db="EMBL/GenBank/DDBJ databases">
        <title>A platform for efficient transgenesis in Macrostomum lignano, a flatworm model organism for stem cell research.</title>
        <authorList>
            <person name="Berezikov E."/>
        </authorList>
    </citation>
    <scope>NUCLEOTIDE SEQUENCE [LARGE SCALE GENOMIC DNA]</scope>
    <source>
        <strain evidence="3">DV1</strain>
        <tissue evidence="3">Whole organism</tissue>
    </source>
</reference>
<sequence>QQQQQQLMLGQAAQALVNVTSPSNVNRIPPHLRNAYQVLSGLQITCGCLLILVCAIGQVVSYGASYSSTAGFWCGAFVIAAGAAGFIANRPHTGCSLCCINTCMVLSIMAALLCINVFVTSLTLSQIHGRTNMFNIGTAVVAAIEGILAVVSAFLSCRASCCCVTTPAPQQQAVQVYQQRQQPIVFVNSPQQIVYPMQQSGYPPQQSGYPPQQSGYPPQAQWSQPCESQPPFNPAYGDLPPPYEPPQASAPSGAKC</sequence>
<feature type="compositionally biased region" description="Low complexity" evidence="1">
    <location>
        <begin position="246"/>
        <end position="256"/>
    </location>
</feature>
<comment type="caution">
    <text evidence="3">The sequence shown here is derived from an EMBL/GenBank/DDBJ whole genome shotgun (WGS) entry which is preliminary data.</text>
</comment>
<name>A0A267H6I2_9PLAT</name>
<feature type="compositionally biased region" description="Low complexity" evidence="1">
    <location>
        <begin position="202"/>
        <end position="219"/>
    </location>
</feature>
<dbReference type="EMBL" id="NIVC01000020">
    <property type="protein sequence ID" value="PAA93886.1"/>
    <property type="molecule type" value="Genomic_DNA"/>
</dbReference>
<keyword evidence="2" id="KW-1133">Transmembrane helix</keyword>
<keyword evidence="2" id="KW-0812">Transmembrane</keyword>
<keyword evidence="2" id="KW-0472">Membrane</keyword>
<feature type="transmembrane region" description="Helical" evidence="2">
    <location>
        <begin position="134"/>
        <end position="155"/>
    </location>
</feature>
<evidence type="ECO:0000313" key="4">
    <source>
        <dbReference type="Proteomes" id="UP000215902"/>
    </source>
</evidence>
<dbReference type="PANTHER" id="PTHR23320">
    <property type="entry name" value="MEMBRANE-SPANNING 4-DOMAINS SUBFAMILY A MS4A -RELATED"/>
    <property type="match status" value="1"/>
</dbReference>
<protein>
    <submittedName>
        <fullName evidence="3">Uncharacterized protein</fullName>
    </submittedName>
</protein>
<organism evidence="3 4">
    <name type="scientific">Macrostomum lignano</name>
    <dbReference type="NCBI Taxonomy" id="282301"/>
    <lineage>
        <taxon>Eukaryota</taxon>
        <taxon>Metazoa</taxon>
        <taxon>Spiralia</taxon>
        <taxon>Lophotrochozoa</taxon>
        <taxon>Platyhelminthes</taxon>
        <taxon>Rhabditophora</taxon>
        <taxon>Macrostomorpha</taxon>
        <taxon>Macrostomida</taxon>
        <taxon>Macrostomidae</taxon>
        <taxon>Macrostomum</taxon>
    </lineage>
</organism>
<dbReference type="AlphaFoldDB" id="A0A267H6I2"/>
<proteinExistence type="predicted"/>
<evidence type="ECO:0000256" key="1">
    <source>
        <dbReference type="SAM" id="MobiDB-lite"/>
    </source>
</evidence>
<feature type="transmembrane region" description="Helical" evidence="2">
    <location>
        <begin position="42"/>
        <end position="63"/>
    </location>
</feature>
<evidence type="ECO:0000313" key="3">
    <source>
        <dbReference type="EMBL" id="PAA93886.1"/>
    </source>
</evidence>